<reference evidence="3 4" key="1">
    <citation type="journal article" date="2023" name="Plants (Basel)">
        <title>Bridging the Gap: Combining Genomics and Transcriptomics Approaches to Understand Stylosanthes scabra, an Orphan Legume from the Brazilian Caatinga.</title>
        <authorList>
            <person name="Ferreira-Neto J.R.C."/>
            <person name="da Silva M.D."/>
            <person name="Binneck E."/>
            <person name="de Melo N.F."/>
            <person name="da Silva R.H."/>
            <person name="de Melo A.L.T.M."/>
            <person name="Pandolfi V."/>
            <person name="Bustamante F.O."/>
            <person name="Brasileiro-Vidal A.C."/>
            <person name="Benko-Iseppon A.M."/>
        </authorList>
    </citation>
    <scope>NUCLEOTIDE SEQUENCE [LARGE SCALE GENOMIC DNA]</scope>
    <source>
        <tissue evidence="3">Leaves</tissue>
    </source>
</reference>
<protein>
    <submittedName>
        <fullName evidence="3">Uncharacterized protein</fullName>
    </submittedName>
</protein>
<feature type="coiled-coil region" evidence="1">
    <location>
        <begin position="3"/>
        <end position="39"/>
    </location>
</feature>
<keyword evidence="1" id="KW-0175">Coiled coil</keyword>
<dbReference type="EMBL" id="JASCZI010091838">
    <property type="protein sequence ID" value="MED6151321.1"/>
    <property type="molecule type" value="Genomic_DNA"/>
</dbReference>
<evidence type="ECO:0000313" key="4">
    <source>
        <dbReference type="Proteomes" id="UP001341840"/>
    </source>
</evidence>
<dbReference type="Proteomes" id="UP001341840">
    <property type="component" value="Unassembled WGS sequence"/>
</dbReference>
<organism evidence="3 4">
    <name type="scientific">Stylosanthes scabra</name>
    <dbReference type="NCBI Taxonomy" id="79078"/>
    <lineage>
        <taxon>Eukaryota</taxon>
        <taxon>Viridiplantae</taxon>
        <taxon>Streptophyta</taxon>
        <taxon>Embryophyta</taxon>
        <taxon>Tracheophyta</taxon>
        <taxon>Spermatophyta</taxon>
        <taxon>Magnoliopsida</taxon>
        <taxon>eudicotyledons</taxon>
        <taxon>Gunneridae</taxon>
        <taxon>Pentapetalae</taxon>
        <taxon>rosids</taxon>
        <taxon>fabids</taxon>
        <taxon>Fabales</taxon>
        <taxon>Fabaceae</taxon>
        <taxon>Papilionoideae</taxon>
        <taxon>50 kb inversion clade</taxon>
        <taxon>dalbergioids sensu lato</taxon>
        <taxon>Dalbergieae</taxon>
        <taxon>Pterocarpus clade</taxon>
        <taxon>Stylosanthes</taxon>
    </lineage>
</organism>
<evidence type="ECO:0000313" key="3">
    <source>
        <dbReference type="EMBL" id="MED6151321.1"/>
    </source>
</evidence>
<accession>A0ABU6TR83</accession>
<comment type="caution">
    <text evidence="3">The sequence shown here is derived from an EMBL/GenBank/DDBJ whole genome shotgun (WGS) entry which is preliminary data.</text>
</comment>
<feature type="region of interest" description="Disordered" evidence="2">
    <location>
        <begin position="53"/>
        <end position="86"/>
    </location>
</feature>
<proteinExistence type="predicted"/>
<name>A0ABU6TR83_9FABA</name>
<evidence type="ECO:0000256" key="1">
    <source>
        <dbReference type="SAM" id="Coils"/>
    </source>
</evidence>
<keyword evidence="4" id="KW-1185">Reference proteome</keyword>
<evidence type="ECO:0000256" key="2">
    <source>
        <dbReference type="SAM" id="MobiDB-lite"/>
    </source>
</evidence>
<sequence>MEEEVAQKEKNLLEAKNENLLLKENVSKLEKDKTDLELRVVELCGQKKDAEISKENHGFEDSLESKQQQRRENEVRNIEDLLESRT</sequence>
<gene>
    <name evidence="3" type="ORF">PIB30_081404</name>
</gene>